<evidence type="ECO:0000313" key="10">
    <source>
        <dbReference type="EMBL" id="TMW69542.1"/>
    </source>
</evidence>
<evidence type="ECO:0000313" key="11">
    <source>
        <dbReference type="Proteomes" id="UP000794436"/>
    </source>
</evidence>
<dbReference type="AlphaFoldDB" id="A0A8K1FS07"/>
<dbReference type="InterPro" id="IPR000209">
    <property type="entry name" value="Peptidase_S8/S53_dom"/>
</dbReference>
<name>A0A8K1FS07_PYTOL</name>
<keyword evidence="2 7" id="KW-0645">Protease</keyword>
<keyword evidence="3 7" id="KW-0378">Hydrolase</keyword>
<dbReference type="GO" id="GO:0004252">
    <property type="term" value="F:serine-type endopeptidase activity"/>
    <property type="evidence" value="ECO:0007669"/>
    <property type="project" value="UniProtKB-UniRule"/>
</dbReference>
<dbReference type="Pfam" id="PF00082">
    <property type="entry name" value="Peptidase_S8"/>
    <property type="match status" value="1"/>
</dbReference>
<organism evidence="10 11">
    <name type="scientific">Pythium oligandrum</name>
    <name type="common">Mycoparasitic fungus</name>
    <dbReference type="NCBI Taxonomy" id="41045"/>
    <lineage>
        <taxon>Eukaryota</taxon>
        <taxon>Sar</taxon>
        <taxon>Stramenopiles</taxon>
        <taxon>Oomycota</taxon>
        <taxon>Peronosporomycetes</taxon>
        <taxon>Pythiales</taxon>
        <taxon>Pythiaceae</taxon>
        <taxon>Pythium</taxon>
    </lineage>
</organism>
<dbReference type="PRINTS" id="PR00723">
    <property type="entry name" value="SUBTILISIN"/>
</dbReference>
<evidence type="ECO:0000256" key="8">
    <source>
        <dbReference type="SAM" id="SignalP"/>
    </source>
</evidence>
<dbReference type="InterPro" id="IPR036852">
    <property type="entry name" value="Peptidase_S8/S53_dom_sf"/>
</dbReference>
<proteinExistence type="inferred from homology"/>
<keyword evidence="4 7" id="KW-0720">Serine protease</keyword>
<dbReference type="EC" id="3.4.21.62" evidence="6"/>
<evidence type="ECO:0000256" key="3">
    <source>
        <dbReference type="ARBA" id="ARBA00022801"/>
    </source>
</evidence>
<dbReference type="PANTHER" id="PTHR43806:SF67">
    <property type="entry name" value="EGF-LIKE DOMAIN-CONTAINING PROTEIN"/>
    <property type="match status" value="1"/>
</dbReference>
<dbReference type="EMBL" id="SPLM01000001">
    <property type="protein sequence ID" value="TMW69542.1"/>
    <property type="molecule type" value="Genomic_DNA"/>
</dbReference>
<gene>
    <name evidence="10" type="ORF">Poli38472_001698</name>
</gene>
<evidence type="ECO:0000256" key="2">
    <source>
        <dbReference type="ARBA" id="ARBA00022670"/>
    </source>
</evidence>
<dbReference type="Proteomes" id="UP000794436">
    <property type="component" value="Unassembled WGS sequence"/>
</dbReference>
<feature type="domain" description="Peptidase S8/S53" evidence="9">
    <location>
        <begin position="187"/>
        <end position="465"/>
    </location>
</feature>
<dbReference type="OrthoDB" id="206201at2759"/>
<evidence type="ECO:0000256" key="1">
    <source>
        <dbReference type="ARBA" id="ARBA00011073"/>
    </source>
</evidence>
<keyword evidence="11" id="KW-1185">Reference proteome</keyword>
<dbReference type="InterPro" id="IPR050131">
    <property type="entry name" value="Peptidase_S8_subtilisin-like"/>
</dbReference>
<dbReference type="PANTHER" id="PTHR43806">
    <property type="entry name" value="PEPTIDASE S8"/>
    <property type="match status" value="1"/>
</dbReference>
<feature type="active site" description="Charge relay system" evidence="7">
    <location>
        <position position="196"/>
    </location>
</feature>
<dbReference type="Gene3D" id="3.40.50.200">
    <property type="entry name" value="Peptidase S8/S53 domain"/>
    <property type="match status" value="1"/>
</dbReference>
<evidence type="ECO:0000259" key="9">
    <source>
        <dbReference type="Pfam" id="PF00082"/>
    </source>
</evidence>
<dbReference type="SUPFAM" id="SSF52743">
    <property type="entry name" value="Subtilisin-like"/>
    <property type="match status" value="1"/>
</dbReference>
<evidence type="ECO:0000256" key="4">
    <source>
        <dbReference type="ARBA" id="ARBA00022825"/>
    </source>
</evidence>
<evidence type="ECO:0000256" key="7">
    <source>
        <dbReference type="PROSITE-ProRule" id="PRU01240"/>
    </source>
</evidence>
<comment type="caution">
    <text evidence="10">The sequence shown here is derived from an EMBL/GenBank/DDBJ whole genome shotgun (WGS) entry which is preliminary data.</text>
</comment>
<dbReference type="GO" id="GO:0006508">
    <property type="term" value="P:proteolysis"/>
    <property type="evidence" value="ECO:0007669"/>
    <property type="project" value="UniProtKB-KW"/>
</dbReference>
<comment type="similarity">
    <text evidence="1 7">Belongs to the peptidase S8 family.</text>
</comment>
<feature type="chain" id="PRO_5035442757" description="subtilisin" evidence="8">
    <location>
        <begin position="21"/>
        <end position="483"/>
    </location>
</feature>
<accession>A0A8K1FS07</accession>
<evidence type="ECO:0000256" key="5">
    <source>
        <dbReference type="ARBA" id="ARBA00023529"/>
    </source>
</evidence>
<sequence>MRLHETLTLLLLCAAGTASGAPRVDPRVHRTLQAYGTVNLIVTMKQRTTSVVSTAHEAMIPDRTQRIERLVESLEALATSSQSSVSTLLSQESSSNTPLFTSSKSFWISNQVYIRDATSELLLKLFETSDVYSIHEEELYSPPMLATSGRESERSSNASVDIPSPTDKDWGVVKIGAPNVWATGNLGQDVVVAAIDTGVRGTHEALRNNFRGEYGWFDPEAHLAEPYDLQGHGTSVLSNLVGTTGTGVAPGATWMACKLCRKRACPQADLLACAEWVLCPTDPQGEHRDCSKAPRIINNSWGQQAADTSYESIIDAWRAAGIIPVFANGNSGPFCESVNYPAGYPNVLGVGATDNKDALKLISSVGPAVNGVVKPDFIAPGGDIRAASLDSDTSYAVVSATSIAAPHLSGSIALLLHERPDLSYDQVLRLLAETSVRTFAGPSFEQCGDPLTPDNVFPNNQFGYGRVDIHQAIEWLRSNTSGL</sequence>
<dbReference type="PROSITE" id="PS51892">
    <property type="entry name" value="SUBTILASE"/>
    <property type="match status" value="1"/>
</dbReference>
<evidence type="ECO:0000256" key="6">
    <source>
        <dbReference type="ARBA" id="ARBA00023619"/>
    </source>
</evidence>
<dbReference type="InterPro" id="IPR015500">
    <property type="entry name" value="Peptidase_S8_subtilisin-rel"/>
</dbReference>
<reference evidence="10" key="1">
    <citation type="submission" date="2019-03" db="EMBL/GenBank/DDBJ databases">
        <title>Long read genome sequence of the mycoparasitic Pythium oligandrum ATCC 38472 isolated from sugarbeet rhizosphere.</title>
        <authorList>
            <person name="Gaulin E."/>
        </authorList>
    </citation>
    <scope>NUCLEOTIDE SEQUENCE</scope>
    <source>
        <strain evidence="10">ATCC 38472_TT</strain>
    </source>
</reference>
<keyword evidence="8" id="KW-0732">Signal</keyword>
<feature type="active site" description="Charge relay system" evidence="7">
    <location>
        <position position="232"/>
    </location>
</feature>
<feature type="signal peptide" evidence="8">
    <location>
        <begin position="1"/>
        <end position="20"/>
    </location>
</feature>
<feature type="active site" description="Charge relay system" evidence="7">
    <location>
        <position position="402"/>
    </location>
</feature>
<protein>
    <recommendedName>
        <fullName evidence="6">subtilisin</fullName>
        <ecNumber evidence="6">3.4.21.62</ecNumber>
    </recommendedName>
</protein>
<comment type="catalytic activity">
    <reaction evidence="5">
        <text>Hydrolysis of proteins with broad specificity for peptide bonds, and a preference for a large uncharged residue in P1. Hydrolyzes peptide amides.</text>
        <dbReference type="EC" id="3.4.21.62"/>
    </reaction>
</comment>